<evidence type="ECO:0000313" key="9">
    <source>
        <dbReference type="Proteomes" id="UP000188879"/>
    </source>
</evidence>
<keyword evidence="3 6" id="KW-0812">Transmembrane</keyword>
<evidence type="ECO:0000256" key="6">
    <source>
        <dbReference type="SAM" id="Phobius"/>
    </source>
</evidence>
<evidence type="ECO:0000256" key="4">
    <source>
        <dbReference type="ARBA" id="ARBA00022989"/>
    </source>
</evidence>
<keyword evidence="5 6" id="KW-0472">Membrane</keyword>
<comment type="caution">
    <text evidence="8">The sequence shown here is derived from an EMBL/GenBank/DDBJ whole genome shotgun (WGS) entry which is preliminary data.</text>
</comment>
<keyword evidence="4 6" id="KW-1133">Transmembrane helix</keyword>
<evidence type="ECO:0000313" key="8">
    <source>
        <dbReference type="EMBL" id="ONG53796.1"/>
    </source>
</evidence>
<feature type="transmembrane region" description="Helical" evidence="6">
    <location>
        <begin position="372"/>
        <end position="391"/>
    </location>
</feature>
<dbReference type="OrthoDB" id="9812189at2"/>
<sequence>MSEAVSAALPAARPAAPAWAAVFSLTLGVFGLVTAEFLPASLLTPMAQSLGIAEGIAGQAVTVTAAVALASGLLTAVATRGIDRRLVLLFFSVLLIASNLLVATAPDLTVLLLARVLLGIALGGFWSMAAATAMRLVPPEQVPRALSMVFSGVSVATIAAAPLGSFLGGLYGWRTVFHLATALAVVGLAAQLATLPRLPPQGVARLSTLVAVLRRPNIGLGIACTVLVFGGHFALFTYIRPFLEQVSGVDVGGMALLLLAFGLANFGGTLLAGFLLQRSIKLTLTLMPLVIGASALALLLLPNGLALHAVLVALWGMAFGGVPVGWSTWLARAVPDEAESGGGLIVAAVQLAIAGGAALGGLAYQLGGIGSVFAGGGTLLLAATLIVAAGVRAPR</sequence>
<dbReference type="PANTHER" id="PTHR43124:SF5">
    <property type="entry name" value="PURINE RIBONUCLEOSIDE EFFLUX PUMP NEPI"/>
    <property type="match status" value="1"/>
</dbReference>
<protein>
    <submittedName>
        <fullName evidence="8">MFS transporter</fullName>
    </submittedName>
</protein>
<feature type="transmembrane region" description="Helical" evidence="6">
    <location>
        <begin position="86"/>
        <end position="106"/>
    </location>
</feature>
<proteinExistence type="predicted"/>
<feature type="transmembrane region" description="Helical" evidence="6">
    <location>
        <begin position="343"/>
        <end position="366"/>
    </location>
</feature>
<dbReference type="InterPro" id="IPR036259">
    <property type="entry name" value="MFS_trans_sf"/>
</dbReference>
<comment type="subcellular location">
    <subcellularLocation>
        <location evidence="1">Cell membrane</location>
        <topology evidence="1">Multi-pass membrane protein</topology>
    </subcellularLocation>
</comment>
<dbReference type="EMBL" id="MLCO01000094">
    <property type="protein sequence ID" value="ONG53796.1"/>
    <property type="molecule type" value="Genomic_DNA"/>
</dbReference>
<evidence type="ECO:0000256" key="1">
    <source>
        <dbReference type="ARBA" id="ARBA00004651"/>
    </source>
</evidence>
<dbReference type="Gene3D" id="1.20.1250.20">
    <property type="entry name" value="MFS general substrate transporter like domains"/>
    <property type="match status" value="1"/>
</dbReference>
<gene>
    <name evidence="8" type="ORF">BKE38_11570</name>
</gene>
<dbReference type="SUPFAM" id="SSF103473">
    <property type="entry name" value="MFS general substrate transporter"/>
    <property type="match status" value="1"/>
</dbReference>
<feature type="transmembrane region" description="Helical" evidence="6">
    <location>
        <begin position="218"/>
        <end position="239"/>
    </location>
</feature>
<dbReference type="CDD" id="cd17324">
    <property type="entry name" value="MFS_NepI_like"/>
    <property type="match status" value="1"/>
</dbReference>
<dbReference type="RefSeq" id="WP_076957508.1">
    <property type="nucleotide sequence ID" value="NZ_MLCO01000094.1"/>
</dbReference>
<feature type="transmembrane region" description="Helical" evidence="6">
    <location>
        <begin position="112"/>
        <end position="133"/>
    </location>
</feature>
<dbReference type="InterPro" id="IPR011701">
    <property type="entry name" value="MFS"/>
</dbReference>
<dbReference type="GO" id="GO:0005886">
    <property type="term" value="C:plasma membrane"/>
    <property type="evidence" value="ECO:0007669"/>
    <property type="project" value="UniProtKB-SubCell"/>
</dbReference>
<dbReference type="GO" id="GO:0022857">
    <property type="term" value="F:transmembrane transporter activity"/>
    <property type="evidence" value="ECO:0007669"/>
    <property type="project" value="InterPro"/>
</dbReference>
<name>A0A1V2H2I1_9PROT</name>
<keyword evidence="2" id="KW-1003">Cell membrane</keyword>
<dbReference type="PANTHER" id="PTHR43124">
    <property type="entry name" value="PURINE EFFLUX PUMP PBUE"/>
    <property type="match status" value="1"/>
</dbReference>
<dbReference type="AlphaFoldDB" id="A0A1V2H2I1"/>
<feature type="transmembrane region" description="Helical" evidence="6">
    <location>
        <begin position="145"/>
        <end position="171"/>
    </location>
</feature>
<evidence type="ECO:0000256" key="5">
    <source>
        <dbReference type="ARBA" id="ARBA00023136"/>
    </source>
</evidence>
<feature type="transmembrane region" description="Helical" evidence="6">
    <location>
        <begin position="251"/>
        <end position="275"/>
    </location>
</feature>
<dbReference type="Pfam" id="PF07690">
    <property type="entry name" value="MFS_1"/>
    <property type="match status" value="1"/>
</dbReference>
<evidence type="ECO:0000259" key="7">
    <source>
        <dbReference type="PROSITE" id="PS50850"/>
    </source>
</evidence>
<feature type="transmembrane region" description="Helical" evidence="6">
    <location>
        <begin position="56"/>
        <end position="79"/>
    </location>
</feature>
<organism evidence="8 9">
    <name type="scientific">Teichococcus deserti</name>
    <dbReference type="NCBI Taxonomy" id="1817963"/>
    <lineage>
        <taxon>Bacteria</taxon>
        <taxon>Pseudomonadati</taxon>
        <taxon>Pseudomonadota</taxon>
        <taxon>Alphaproteobacteria</taxon>
        <taxon>Acetobacterales</taxon>
        <taxon>Roseomonadaceae</taxon>
        <taxon>Roseomonas</taxon>
    </lineage>
</organism>
<dbReference type="InterPro" id="IPR020846">
    <property type="entry name" value="MFS_dom"/>
</dbReference>
<keyword evidence="9" id="KW-1185">Reference proteome</keyword>
<dbReference type="Proteomes" id="UP000188879">
    <property type="component" value="Unassembled WGS sequence"/>
</dbReference>
<reference evidence="8 9" key="1">
    <citation type="submission" date="2016-10" db="EMBL/GenBank/DDBJ databases">
        <title>Draft Genome sequence of Roseomonas sp. strain M3.</title>
        <authorList>
            <person name="Subhash Y."/>
            <person name="Lee S."/>
        </authorList>
    </citation>
    <scope>NUCLEOTIDE SEQUENCE [LARGE SCALE GENOMIC DNA]</scope>
    <source>
        <strain evidence="8 9">M3</strain>
    </source>
</reference>
<feature type="transmembrane region" description="Helical" evidence="6">
    <location>
        <begin position="307"/>
        <end position="331"/>
    </location>
</feature>
<accession>A0A1V2H2I1</accession>
<dbReference type="InterPro" id="IPR050189">
    <property type="entry name" value="MFS_Efflux_Transporters"/>
</dbReference>
<dbReference type="PROSITE" id="PS50850">
    <property type="entry name" value="MFS"/>
    <property type="match status" value="1"/>
</dbReference>
<feature type="domain" description="Major facilitator superfamily (MFS) profile" evidence="7">
    <location>
        <begin position="21"/>
        <end position="395"/>
    </location>
</feature>
<evidence type="ECO:0000256" key="2">
    <source>
        <dbReference type="ARBA" id="ARBA00022475"/>
    </source>
</evidence>
<feature type="transmembrane region" description="Helical" evidence="6">
    <location>
        <begin position="282"/>
        <end position="301"/>
    </location>
</feature>
<feature type="transmembrane region" description="Helical" evidence="6">
    <location>
        <begin position="177"/>
        <end position="198"/>
    </location>
</feature>
<evidence type="ECO:0000256" key="3">
    <source>
        <dbReference type="ARBA" id="ARBA00022692"/>
    </source>
</evidence>